<evidence type="ECO:0000313" key="2">
    <source>
        <dbReference type="EMBL" id="KQK73789.1"/>
    </source>
</evidence>
<comment type="caution">
    <text evidence="2">The sequence shown here is derived from an EMBL/GenBank/DDBJ whole genome shotgun (WGS) entry which is preliminary data.</text>
</comment>
<protein>
    <submittedName>
        <fullName evidence="2">Uncharacterized protein</fullName>
    </submittedName>
</protein>
<sequence length="70" mass="7588">MLFTDLLGGGKLCPGAEEGGRNSSLIGRKGDKKNNPNKKEKKKKRKKKTLDGLLFALSAAEAFNRIALKS</sequence>
<organism evidence="2 3">
    <name type="scientific">Amazona aestiva</name>
    <name type="common">Blue-fronted Amazon parrot</name>
    <dbReference type="NCBI Taxonomy" id="12930"/>
    <lineage>
        <taxon>Eukaryota</taxon>
        <taxon>Metazoa</taxon>
        <taxon>Chordata</taxon>
        <taxon>Craniata</taxon>
        <taxon>Vertebrata</taxon>
        <taxon>Euteleostomi</taxon>
        <taxon>Archelosauria</taxon>
        <taxon>Archosauria</taxon>
        <taxon>Dinosauria</taxon>
        <taxon>Saurischia</taxon>
        <taxon>Theropoda</taxon>
        <taxon>Coelurosauria</taxon>
        <taxon>Aves</taxon>
        <taxon>Neognathae</taxon>
        <taxon>Neoaves</taxon>
        <taxon>Telluraves</taxon>
        <taxon>Australaves</taxon>
        <taxon>Psittaciformes</taxon>
        <taxon>Psittacidae</taxon>
        <taxon>Amazona</taxon>
    </lineage>
</organism>
<dbReference type="Proteomes" id="UP000051836">
    <property type="component" value="Unassembled WGS sequence"/>
</dbReference>
<name>A0A0Q3LTR7_AMAAE</name>
<evidence type="ECO:0000313" key="3">
    <source>
        <dbReference type="Proteomes" id="UP000051836"/>
    </source>
</evidence>
<keyword evidence="3" id="KW-1185">Reference proteome</keyword>
<dbReference type="AlphaFoldDB" id="A0A0Q3LTR7"/>
<reference evidence="2 3" key="1">
    <citation type="submission" date="2015-10" db="EMBL/GenBank/DDBJ databases">
        <authorList>
            <person name="Gilbert D.G."/>
        </authorList>
    </citation>
    <scope>NUCLEOTIDE SEQUENCE [LARGE SCALE GENOMIC DNA]</scope>
    <source>
        <strain evidence="2">FVVF132</strain>
    </source>
</reference>
<feature type="region of interest" description="Disordered" evidence="1">
    <location>
        <begin position="1"/>
        <end position="47"/>
    </location>
</feature>
<accession>A0A0Q3LTR7</accession>
<gene>
    <name evidence="2" type="ORF">AAES_163667</name>
</gene>
<evidence type="ECO:0000256" key="1">
    <source>
        <dbReference type="SAM" id="MobiDB-lite"/>
    </source>
</evidence>
<proteinExistence type="predicted"/>
<feature type="compositionally biased region" description="Basic and acidic residues" evidence="1">
    <location>
        <begin position="28"/>
        <end position="38"/>
    </location>
</feature>
<dbReference type="EMBL" id="LMAW01003137">
    <property type="protein sequence ID" value="KQK73789.1"/>
    <property type="molecule type" value="Genomic_DNA"/>
</dbReference>